<evidence type="ECO:0000313" key="2">
    <source>
        <dbReference type="Proteomes" id="UP000218615"/>
    </source>
</evidence>
<sequence length="59" mass="6947">MISAQYITQYREAYALWINEIVYADIAGLSKTQKRIYVAGWNRYPERHVSLQTLYLSCS</sequence>
<name>A0A284VQP3_9EURY</name>
<dbReference type="Proteomes" id="UP000218615">
    <property type="component" value="Unassembled WGS sequence"/>
</dbReference>
<protein>
    <submittedName>
        <fullName evidence="1">Uncharacterized protein</fullName>
    </submittedName>
</protein>
<keyword evidence="2" id="KW-1185">Reference proteome</keyword>
<dbReference type="EMBL" id="FZMP01000187">
    <property type="protein sequence ID" value="SNQ61611.1"/>
    <property type="molecule type" value="Genomic_DNA"/>
</dbReference>
<evidence type="ECO:0000313" key="1">
    <source>
        <dbReference type="EMBL" id="SNQ61611.1"/>
    </source>
</evidence>
<dbReference type="AlphaFoldDB" id="A0A284VQP3"/>
<gene>
    <name evidence="1" type="ORF">MNV_410018</name>
</gene>
<proteinExistence type="predicted"/>
<organism evidence="1 2">
    <name type="scientific">Candidatus Methanoperedens nitratireducens</name>
    <dbReference type="NCBI Taxonomy" id="1392998"/>
    <lineage>
        <taxon>Archaea</taxon>
        <taxon>Methanobacteriati</taxon>
        <taxon>Methanobacteriota</taxon>
        <taxon>Stenosarchaea group</taxon>
        <taxon>Methanomicrobia</taxon>
        <taxon>Methanosarcinales</taxon>
        <taxon>ANME-2 cluster</taxon>
        <taxon>Candidatus Methanoperedentaceae</taxon>
        <taxon>Candidatus Methanoperedens</taxon>
    </lineage>
</organism>
<reference evidence="2" key="1">
    <citation type="submission" date="2017-06" db="EMBL/GenBank/DDBJ databases">
        <authorList>
            <person name="Cremers G."/>
        </authorList>
    </citation>
    <scope>NUCLEOTIDE SEQUENCE [LARGE SCALE GENOMIC DNA]</scope>
</reference>
<accession>A0A284VQP3</accession>